<protein>
    <submittedName>
        <fullName evidence="1">Uncharacterized protein</fullName>
    </submittedName>
</protein>
<name>A0ACB9JIX1_9ASTR</name>
<keyword evidence="2" id="KW-1185">Reference proteome</keyword>
<dbReference type="EMBL" id="CM042020">
    <property type="protein sequence ID" value="KAI3820419.1"/>
    <property type="molecule type" value="Genomic_DNA"/>
</dbReference>
<evidence type="ECO:0000313" key="2">
    <source>
        <dbReference type="Proteomes" id="UP001056120"/>
    </source>
</evidence>
<evidence type="ECO:0000313" key="1">
    <source>
        <dbReference type="EMBL" id="KAI3820419.1"/>
    </source>
</evidence>
<proteinExistence type="predicted"/>
<sequence>MTSACINNPHIRLSPDNFFNFPPTYACLTPRLPLLGEMHEQDDSGTNRIPSPEKLSDLPEESDTDLSEIVDFEFRLEEPVNMLPADQLFSDGKLFPLHFPVVHQEAASTSSEVTDSSGVSLERSSSSPSSFNGGPRLKHRGMERSYSGNVRITPVLNVPVCSLRGFPLFSSSQKHEGSSNSNSNSNRGASNRQQMNNKSKTDRS</sequence>
<gene>
    <name evidence="1" type="ORF">L1987_07966</name>
</gene>
<organism evidence="1 2">
    <name type="scientific">Smallanthus sonchifolius</name>
    <dbReference type="NCBI Taxonomy" id="185202"/>
    <lineage>
        <taxon>Eukaryota</taxon>
        <taxon>Viridiplantae</taxon>
        <taxon>Streptophyta</taxon>
        <taxon>Embryophyta</taxon>
        <taxon>Tracheophyta</taxon>
        <taxon>Spermatophyta</taxon>
        <taxon>Magnoliopsida</taxon>
        <taxon>eudicotyledons</taxon>
        <taxon>Gunneridae</taxon>
        <taxon>Pentapetalae</taxon>
        <taxon>asterids</taxon>
        <taxon>campanulids</taxon>
        <taxon>Asterales</taxon>
        <taxon>Asteraceae</taxon>
        <taxon>Asteroideae</taxon>
        <taxon>Heliantheae alliance</taxon>
        <taxon>Millerieae</taxon>
        <taxon>Smallanthus</taxon>
    </lineage>
</organism>
<comment type="caution">
    <text evidence="1">The sequence shown here is derived from an EMBL/GenBank/DDBJ whole genome shotgun (WGS) entry which is preliminary data.</text>
</comment>
<reference evidence="2" key="1">
    <citation type="journal article" date="2022" name="Mol. Ecol. Resour.">
        <title>The genomes of chicory, endive, great burdock and yacon provide insights into Asteraceae palaeo-polyploidization history and plant inulin production.</title>
        <authorList>
            <person name="Fan W."/>
            <person name="Wang S."/>
            <person name="Wang H."/>
            <person name="Wang A."/>
            <person name="Jiang F."/>
            <person name="Liu H."/>
            <person name="Zhao H."/>
            <person name="Xu D."/>
            <person name="Zhang Y."/>
        </authorList>
    </citation>
    <scope>NUCLEOTIDE SEQUENCE [LARGE SCALE GENOMIC DNA]</scope>
    <source>
        <strain evidence="2">cv. Yunnan</strain>
    </source>
</reference>
<reference evidence="1 2" key="2">
    <citation type="journal article" date="2022" name="Mol. Ecol. Resour.">
        <title>The genomes of chicory, endive, great burdock and yacon provide insights into Asteraceae paleo-polyploidization history and plant inulin production.</title>
        <authorList>
            <person name="Fan W."/>
            <person name="Wang S."/>
            <person name="Wang H."/>
            <person name="Wang A."/>
            <person name="Jiang F."/>
            <person name="Liu H."/>
            <person name="Zhao H."/>
            <person name="Xu D."/>
            <person name="Zhang Y."/>
        </authorList>
    </citation>
    <scope>NUCLEOTIDE SEQUENCE [LARGE SCALE GENOMIC DNA]</scope>
    <source>
        <strain evidence="2">cv. Yunnan</strain>
        <tissue evidence="1">Leaves</tissue>
    </source>
</reference>
<accession>A0ACB9JIX1</accession>
<dbReference type="Proteomes" id="UP001056120">
    <property type="component" value="Linkage Group LG03"/>
</dbReference>